<dbReference type="Gene3D" id="3.40.50.300">
    <property type="entry name" value="P-loop containing nucleotide triphosphate hydrolases"/>
    <property type="match status" value="2"/>
</dbReference>
<dbReference type="SUPFAM" id="SSF54211">
    <property type="entry name" value="Ribosomal protein S5 domain 2-like"/>
    <property type="match status" value="1"/>
</dbReference>
<dbReference type="GO" id="GO:0005524">
    <property type="term" value="F:ATP binding"/>
    <property type="evidence" value="ECO:0007669"/>
    <property type="project" value="InterPro"/>
</dbReference>
<dbReference type="Proteomes" id="UP000011705">
    <property type="component" value="Chromosome"/>
</dbReference>
<dbReference type="InterPro" id="IPR046844">
    <property type="entry name" value="Lon-like_helical"/>
</dbReference>
<keyword evidence="1 2" id="KW-0645">Protease</keyword>
<dbReference type="RefSeq" id="WP_002685896.1">
    <property type="nucleotide sequence ID" value="NZ_CM001795.1"/>
</dbReference>
<evidence type="ECO:0000256" key="2">
    <source>
        <dbReference type="PROSITE-ProRule" id="PRU01122"/>
    </source>
</evidence>
<dbReference type="Pfam" id="PF05362">
    <property type="entry name" value="Lon_C"/>
    <property type="match status" value="1"/>
</dbReference>
<evidence type="ECO:0000313" key="4">
    <source>
        <dbReference type="EMBL" id="EMB30699.1"/>
    </source>
</evidence>
<dbReference type="SUPFAM" id="SSF52540">
    <property type="entry name" value="P-loop containing nucleoside triphosphate hydrolases"/>
    <property type="match status" value="1"/>
</dbReference>
<dbReference type="EC" id="3.4.21.53" evidence="2"/>
<comment type="catalytic activity">
    <reaction evidence="2">
        <text>Hydrolysis of proteins in presence of ATP.</text>
        <dbReference type="EC" id="3.4.21.53"/>
    </reaction>
</comment>
<dbReference type="MEROPS" id="S16.A10"/>
<name>A0A0E2E2D5_TREDN</name>
<dbReference type="Pfam" id="PF20437">
    <property type="entry name" value="LonC_helical"/>
    <property type="match status" value="1"/>
</dbReference>
<dbReference type="AlphaFoldDB" id="A0A0E2E2D5"/>
<dbReference type="PROSITE" id="PS51786">
    <property type="entry name" value="LON_PROTEOLYTIC"/>
    <property type="match status" value="1"/>
</dbReference>
<protein>
    <recommendedName>
        <fullName evidence="2">endopeptidase La</fullName>
        <ecNumber evidence="2">3.4.21.53</ecNumber>
    </recommendedName>
</protein>
<comment type="caution">
    <text evidence="4">The sequence shown here is derived from an EMBL/GenBank/DDBJ whole genome shotgun (WGS) entry which is preliminary data.</text>
</comment>
<dbReference type="Pfam" id="PF20436">
    <property type="entry name" value="LonB_AAA-LID"/>
    <property type="match status" value="1"/>
</dbReference>
<feature type="active site" evidence="2">
    <location>
        <position position="711"/>
    </location>
</feature>
<dbReference type="InterPro" id="IPR041699">
    <property type="entry name" value="AAA_32"/>
</dbReference>
<feature type="active site" evidence="2">
    <location>
        <position position="668"/>
    </location>
</feature>
<sequence>MTDGAAEKLNLDELEFSFPESKIRELKNNGADSTIVGQDRALKAIELGLGIEGEGYNIFVMGAPGTGRRTVISSLLQNYKPNFAKLQDIAYAYNFSRPIEPIALFFPAGEGRLFRKKIKKAVGHIHTQTLALLKSEGFLAEQKKIVTKTDNEENILLMEFESKMLHVGFKVLQIKDENNQSLDLIPIIKGKEISFSELQSKAARKKFSEQELTALREKYYASLDEMSELFSILRDKRIEMDEKLIKHQKDSVMPIIDEALDPLRKLVDSYTTKYDNPKQIEDNKKILLFLKKTEEDLINRMNIYSSEFKSSRIKKNFFGRYLINLICENSNDKNYVINENLPSFTNLFGTIESHSDSDAPEINGHLRIREGAVHRAFGGYLIVRLHDLLEEDDSWSYLKRVLQSGKIEVQMPPSGNHSPSVFKPEALPANFKIIIIGGEYTYDILYQEDPDFYKLFKVCAEFDSVMQKNDKNIASLIHLTEYLCKEKKALNFDDSGYSRLISYASELAGSRHLLTAQFTKISDLIIEADFNAKQQKKDTICAAVLNGTIEKRRYLHSLPEEKFAEMVHLGEILIDVSGRKLAKINGLAVEERGYHSFGVPVSVTAQASPGTGGIINIEREAGLSGEIYDKAHLIITSLLREKFSKDIPLSISASICFEQSYSYIDGDSASCAEFLALISAIGGFEMRQDIAVTGSLNQHGMVQPVGGITEKIEGFFNTCKILGFTGTQGVMIPVSNKNNLFLSKEVKEAVKEGKFNIWTIKTIGEGIKLLSGLQEEVYTWMISQRLEEFYKKVNEISLRKD</sequence>
<dbReference type="GO" id="GO:0004176">
    <property type="term" value="F:ATP-dependent peptidase activity"/>
    <property type="evidence" value="ECO:0007669"/>
    <property type="project" value="UniProtKB-UniRule"/>
</dbReference>
<gene>
    <name evidence="4" type="ORF">HMPREF9726_02384</name>
</gene>
<dbReference type="PATRIC" id="fig|999432.5.peg.2479"/>
<dbReference type="Gene3D" id="1.10.8.60">
    <property type="match status" value="1"/>
</dbReference>
<dbReference type="Pfam" id="PF13654">
    <property type="entry name" value="AAA_32"/>
    <property type="match status" value="1"/>
</dbReference>
<dbReference type="HOGENOM" id="CLU_014785_0_1_12"/>
<evidence type="ECO:0000256" key="1">
    <source>
        <dbReference type="ARBA" id="ARBA00022670"/>
    </source>
</evidence>
<dbReference type="InterPro" id="IPR014721">
    <property type="entry name" value="Ribsml_uS5_D2-typ_fold_subgr"/>
</dbReference>
<reference evidence="4" key="1">
    <citation type="submission" date="2012-01" db="EMBL/GenBank/DDBJ databases">
        <title>The Genome Sequence of Treponema denticola H-22.</title>
        <authorList>
            <consortium name="The Broad Institute Genome Sequencing Platform"/>
            <person name="Earl A."/>
            <person name="Ward D."/>
            <person name="Feldgarden M."/>
            <person name="Gevers D."/>
            <person name="Blanton J.M."/>
            <person name="Fenno C.J."/>
            <person name="Baranova O.V."/>
            <person name="Mathney J."/>
            <person name="Dewhirst F.E."/>
            <person name="Izard J."/>
            <person name="Young S.K."/>
            <person name="Zeng Q."/>
            <person name="Gargeya S."/>
            <person name="Fitzgerald M."/>
            <person name="Haas B."/>
            <person name="Abouelleil A."/>
            <person name="Alvarado L."/>
            <person name="Arachchi H.M."/>
            <person name="Berlin A."/>
            <person name="Chapman S.B."/>
            <person name="Gearin G."/>
            <person name="Goldberg J."/>
            <person name="Griggs A."/>
            <person name="Gujja S."/>
            <person name="Hansen M."/>
            <person name="Heiman D."/>
            <person name="Howarth C."/>
            <person name="Larimer J."/>
            <person name="Lui A."/>
            <person name="MacDonald P.J.P."/>
            <person name="McCowen C."/>
            <person name="Montmayeur A."/>
            <person name="Murphy C."/>
            <person name="Neiman D."/>
            <person name="Pearson M."/>
            <person name="Priest M."/>
            <person name="Roberts A."/>
            <person name="Saif S."/>
            <person name="Shea T."/>
            <person name="Sisk P."/>
            <person name="Stolte C."/>
            <person name="Sykes S."/>
            <person name="Wortman J."/>
            <person name="Nusbaum C."/>
            <person name="Birren B."/>
        </authorList>
    </citation>
    <scope>NUCLEOTIDE SEQUENCE [LARGE SCALE GENOMIC DNA]</scope>
    <source>
        <strain evidence="4">H-22</strain>
    </source>
</reference>
<dbReference type="PANTHER" id="PTHR10046">
    <property type="entry name" value="ATP DEPENDENT LON PROTEASE FAMILY MEMBER"/>
    <property type="match status" value="1"/>
</dbReference>
<feature type="domain" description="Lon proteolytic" evidence="3">
    <location>
        <begin position="597"/>
        <end position="773"/>
    </location>
</feature>
<dbReference type="InterPro" id="IPR008269">
    <property type="entry name" value="Lon_proteolytic"/>
</dbReference>
<accession>A0A0E2E2D5</accession>
<evidence type="ECO:0000259" key="3">
    <source>
        <dbReference type="PROSITE" id="PS51786"/>
    </source>
</evidence>
<comment type="similarity">
    <text evidence="2">Belongs to the peptidase S16 family.</text>
</comment>
<dbReference type="InterPro" id="IPR027417">
    <property type="entry name" value="P-loop_NTPase"/>
</dbReference>
<dbReference type="EMBL" id="AGDV01000021">
    <property type="protein sequence ID" value="EMB30699.1"/>
    <property type="molecule type" value="Genomic_DNA"/>
</dbReference>
<dbReference type="InterPro" id="IPR046843">
    <property type="entry name" value="LonB_AAA-LID"/>
</dbReference>
<dbReference type="InterPro" id="IPR020568">
    <property type="entry name" value="Ribosomal_Su5_D2-typ_SF"/>
</dbReference>
<dbReference type="GO" id="GO:0030163">
    <property type="term" value="P:protein catabolic process"/>
    <property type="evidence" value="ECO:0007669"/>
    <property type="project" value="InterPro"/>
</dbReference>
<keyword evidence="2" id="KW-0720">Serine protease</keyword>
<dbReference type="InterPro" id="IPR027065">
    <property type="entry name" value="Lon_Prtase"/>
</dbReference>
<dbReference type="Gene3D" id="3.30.230.10">
    <property type="match status" value="1"/>
</dbReference>
<dbReference type="GO" id="GO:0004252">
    <property type="term" value="F:serine-type endopeptidase activity"/>
    <property type="evidence" value="ECO:0007669"/>
    <property type="project" value="UniProtKB-UniRule"/>
</dbReference>
<organism evidence="4">
    <name type="scientific">Treponema denticola H-22</name>
    <dbReference type="NCBI Taxonomy" id="999432"/>
    <lineage>
        <taxon>Bacteria</taxon>
        <taxon>Pseudomonadati</taxon>
        <taxon>Spirochaetota</taxon>
        <taxon>Spirochaetia</taxon>
        <taxon>Spirochaetales</taxon>
        <taxon>Treponemataceae</taxon>
        <taxon>Treponema</taxon>
    </lineage>
</organism>
<dbReference type="GO" id="GO:0006508">
    <property type="term" value="P:proteolysis"/>
    <property type="evidence" value="ECO:0007669"/>
    <property type="project" value="UniProtKB-KW"/>
</dbReference>
<proteinExistence type="inferred from homology"/>
<keyword evidence="2" id="KW-0378">Hydrolase</keyword>
<dbReference type="PRINTS" id="PR00830">
    <property type="entry name" value="ENDOLAPTASE"/>
</dbReference>